<name>A0A9P4MHM6_9PEZI</name>
<reference evidence="2" key="1">
    <citation type="journal article" date="2020" name="Stud. Mycol.">
        <title>101 Dothideomycetes genomes: a test case for predicting lifestyles and emergence of pathogens.</title>
        <authorList>
            <person name="Haridas S."/>
            <person name="Albert R."/>
            <person name="Binder M."/>
            <person name="Bloem J."/>
            <person name="Labutti K."/>
            <person name="Salamov A."/>
            <person name="Andreopoulos B."/>
            <person name="Baker S."/>
            <person name="Barry K."/>
            <person name="Bills G."/>
            <person name="Bluhm B."/>
            <person name="Cannon C."/>
            <person name="Castanera R."/>
            <person name="Culley D."/>
            <person name="Daum C."/>
            <person name="Ezra D."/>
            <person name="Gonzalez J."/>
            <person name="Henrissat B."/>
            <person name="Kuo A."/>
            <person name="Liang C."/>
            <person name="Lipzen A."/>
            <person name="Lutzoni F."/>
            <person name="Magnuson J."/>
            <person name="Mondo S."/>
            <person name="Nolan M."/>
            <person name="Ohm R."/>
            <person name="Pangilinan J."/>
            <person name="Park H.-J."/>
            <person name="Ramirez L."/>
            <person name="Alfaro M."/>
            <person name="Sun H."/>
            <person name="Tritt A."/>
            <person name="Yoshinaga Y."/>
            <person name="Zwiers L.-H."/>
            <person name="Turgeon B."/>
            <person name="Goodwin S."/>
            <person name="Spatafora J."/>
            <person name="Crous P."/>
            <person name="Grigoriev I."/>
        </authorList>
    </citation>
    <scope>NUCLEOTIDE SEQUENCE</scope>
    <source>
        <strain evidence="2">CBS 260.36</strain>
    </source>
</reference>
<sequence>MSTFSTFQAVRDLFDKHLDDLCEETARSRDRLDTALVTKSQQMAKSSQDGATAASLESLAKRFLDDFELRAIPQLMANFRGKVLIQLRHGLPGGNSDHTAEELTNTSEAALNNPQRYSPEIFAEVKEKRTGSHEKDLSMNAESSSTGRRSDRKEHAFYTSSVNSDTSAREQNIGYNASWSAIGLESNNEYGGNTLGVSKERDTGRALGVVSVHRSPANSDDESMGGVSKAFEGDLDMEDLEQSLLSSSHAGGFDNGDGSIPNTSDGESSNELSVGDSRSRSPFSKILEHQKAGQAKISEHGRHCRPTTIDNDYAPRMSTL</sequence>
<proteinExistence type="predicted"/>
<feature type="compositionally biased region" description="Polar residues" evidence="1">
    <location>
        <begin position="158"/>
        <end position="167"/>
    </location>
</feature>
<organism evidence="2 3">
    <name type="scientific">Myriangium duriaei CBS 260.36</name>
    <dbReference type="NCBI Taxonomy" id="1168546"/>
    <lineage>
        <taxon>Eukaryota</taxon>
        <taxon>Fungi</taxon>
        <taxon>Dikarya</taxon>
        <taxon>Ascomycota</taxon>
        <taxon>Pezizomycotina</taxon>
        <taxon>Dothideomycetes</taxon>
        <taxon>Dothideomycetidae</taxon>
        <taxon>Myriangiales</taxon>
        <taxon>Myriangiaceae</taxon>
        <taxon>Myriangium</taxon>
    </lineage>
</organism>
<feature type="region of interest" description="Disordered" evidence="1">
    <location>
        <begin position="127"/>
        <end position="167"/>
    </location>
</feature>
<dbReference type="Proteomes" id="UP000799439">
    <property type="component" value="Unassembled WGS sequence"/>
</dbReference>
<feature type="region of interest" description="Disordered" evidence="1">
    <location>
        <begin position="247"/>
        <end position="320"/>
    </location>
</feature>
<evidence type="ECO:0000313" key="3">
    <source>
        <dbReference type="Proteomes" id="UP000799439"/>
    </source>
</evidence>
<evidence type="ECO:0000313" key="2">
    <source>
        <dbReference type="EMBL" id="KAF2148031.1"/>
    </source>
</evidence>
<protein>
    <submittedName>
        <fullName evidence="2">Uncharacterized protein</fullName>
    </submittedName>
</protein>
<feature type="compositionally biased region" description="Polar residues" evidence="1">
    <location>
        <begin position="260"/>
        <end position="272"/>
    </location>
</feature>
<feature type="compositionally biased region" description="Basic and acidic residues" evidence="1">
    <location>
        <begin position="127"/>
        <end position="137"/>
    </location>
</feature>
<dbReference type="AlphaFoldDB" id="A0A9P4MHM6"/>
<keyword evidence="3" id="KW-1185">Reference proteome</keyword>
<gene>
    <name evidence="2" type="ORF">K461DRAFT_316452</name>
</gene>
<accession>A0A9P4MHM6</accession>
<dbReference type="EMBL" id="ML996094">
    <property type="protein sequence ID" value="KAF2148031.1"/>
    <property type="molecule type" value="Genomic_DNA"/>
</dbReference>
<feature type="compositionally biased region" description="Basic and acidic residues" evidence="1">
    <location>
        <begin position="286"/>
        <end position="301"/>
    </location>
</feature>
<comment type="caution">
    <text evidence="2">The sequence shown here is derived from an EMBL/GenBank/DDBJ whole genome shotgun (WGS) entry which is preliminary data.</text>
</comment>
<evidence type="ECO:0000256" key="1">
    <source>
        <dbReference type="SAM" id="MobiDB-lite"/>
    </source>
</evidence>